<gene>
    <name evidence="7" type="ORF">EB796_016906</name>
</gene>
<proteinExistence type="inferred from homology"/>
<comment type="caution">
    <text evidence="7">The sequence shown here is derived from an EMBL/GenBank/DDBJ whole genome shotgun (WGS) entry which is preliminary data.</text>
</comment>
<accession>A0A7J7JFE8</accession>
<dbReference type="PANTHER" id="PTHR11596:SF5">
    <property type="entry name" value="ALKALINE PHOSPHATASE"/>
    <property type="match status" value="1"/>
</dbReference>
<dbReference type="GO" id="GO:0046872">
    <property type="term" value="F:metal ion binding"/>
    <property type="evidence" value="ECO:0007669"/>
    <property type="project" value="UniProtKB-KW"/>
</dbReference>
<name>A0A7J7JFE8_BUGNE</name>
<feature type="binding site" evidence="4">
    <location>
        <position position="170"/>
    </location>
    <ligand>
        <name>Mg(2+)</name>
        <dbReference type="ChEBI" id="CHEBI:18420"/>
    </ligand>
</feature>
<evidence type="ECO:0000313" key="7">
    <source>
        <dbReference type="EMBL" id="KAF6024777.1"/>
    </source>
</evidence>
<feature type="binding site" evidence="4">
    <location>
        <position position="326"/>
    </location>
    <ligand>
        <name>Mg(2+)</name>
        <dbReference type="ChEBI" id="CHEBI:18420"/>
    </ligand>
</feature>
<keyword evidence="2" id="KW-0597">Phosphoprotein</keyword>
<feature type="binding site" evidence="4">
    <location>
        <position position="56"/>
    </location>
    <ligand>
        <name>Mg(2+)</name>
        <dbReference type="ChEBI" id="CHEBI:18420"/>
    </ligand>
</feature>
<dbReference type="PANTHER" id="PTHR11596">
    <property type="entry name" value="ALKALINE PHOSPHATASE"/>
    <property type="match status" value="1"/>
</dbReference>
<evidence type="ECO:0000313" key="8">
    <source>
        <dbReference type="Proteomes" id="UP000593567"/>
    </source>
</evidence>
<feature type="signal peptide" evidence="6">
    <location>
        <begin position="1"/>
        <end position="19"/>
    </location>
</feature>
<dbReference type="EC" id="3.1.3.1" evidence="1"/>
<protein>
    <recommendedName>
        <fullName evidence="1">alkaline phosphatase</fullName>
        <ecNumber evidence="1">3.1.3.1</ecNumber>
    </recommendedName>
</protein>
<dbReference type="Gene3D" id="3.40.720.10">
    <property type="entry name" value="Alkaline Phosphatase, subunit A"/>
    <property type="match status" value="1"/>
</dbReference>
<dbReference type="SUPFAM" id="SSF53649">
    <property type="entry name" value="Alkaline phosphatase-like"/>
    <property type="match status" value="1"/>
</dbReference>
<keyword evidence="4" id="KW-0862">Zinc</keyword>
<feature type="active site" description="Phosphoserine intermediate" evidence="3">
    <location>
        <position position="107"/>
    </location>
</feature>
<dbReference type="AlphaFoldDB" id="A0A7J7JFE8"/>
<evidence type="ECO:0000256" key="4">
    <source>
        <dbReference type="PIRSR" id="PIRSR601952-2"/>
    </source>
</evidence>
<dbReference type="CDD" id="cd16012">
    <property type="entry name" value="ALP"/>
    <property type="match status" value="1"/>
</dbReference>
<dbReference type="InterPro" id="IPR017850">
    <property type="entry name" value="Alkaline_phosphatase_core_sf"/>
</dbReference>
<keyword evidence="4" id="KW-0479">Metal-binding</keyword>
<dbReference type="GO" id="GO:0004035">
    <property type="term" value="F:alkaline phosphatase activity"/>
    <property type="evidence" value="ECO:0007669"/>
    <property type="project" value="UniProtKB-EC"/>
</dbReference>
<dbReference type="PRINTS" id="PR00113">
    <property type="entry name" value="ALKPHPHTASE"/>
</dbReference>
<comment type="similarity">
    <text evidence="5">Belongs to the alkaline phosphatase family.</text>
</comment>
<dbReference type="SMART" id="SM00098">
    <property type="entry name" value="alkPPc"/>
    <property type="match status" value="1"/>
</dbReference>
<feature type="binding site" evidence="4">
    <location>
        <position position="56"/>
    </location>
    <ligand>
        <name>Zn(2+)</name>
        <dbReference type="ChEBI" id="CHEBI:29105"/>
        <label>2</label>
    </ligand>
</feature>
<keyword evidence="8" id="KW-1185">Reference proteome</keyword>
<dbReference type="InterPro" id="IPR001952">
    <property type="entry name" value="Alkaline_phosphatase"/>
</dbReference>
<evidence type="ECO:0000256" key="5">
    <source>
        <dbReference type="RuleBase" id="RU003946"/>
    </source>
</evidence>
<keyword evidence="6" id="KW-0732">Signal</keyword>
<keyword evidence="4" id="KW-0460">Magnesium</keyword>
<dbReference type="Pfam" id="PF00245">
    <property type="entry name" value="Alk_phosphatase"/>
    <property type="match status" value="1"/>
</dbReference>
<sequence>MQVTMKLILLLPLFTIVSTETWDKDFWYNQNAEELNLALQQANTNVAKNLVLAIGDGMGVTTTTAIRVYRGQLTPGLLGEEALLSWDKFPHTGMSKTYCTDMTTTDSAASATAYHCGVKTKYEAIGVDDTVERNVCATVDGATVRSVLDLAAEEGKSVGIVTTDAVVGASPSGAYAHVALRDWRADYELPADAVGVCKDIARQLVEDNLDIRVVLGGGRQYFLPTTKQDPEYSTKTGKRTDGQDLTTWLNAQKLRKRAAKYVTNKAQFDLATANTTDYLFGLFERSRMQEETERRVNKTEPSLAEMTEKAIQILSKNPRGFYLFVEEKIGQT</sequence>
<evidence type="ECO:0000256" key="1">
    <source>
        <dbReference type="ARBA" id="ARBA00012647"/>
    </source>
</evidence>
<comment type="cofactor">
    <cofactor evidence="4">
        <name>Mg(2+)</name>
        <dbReference type="ChEBI" id="CHEBI:18420"/>
    </cofactor>
    <text evidence="4">Binds 1 Mg(2+) ion.</text>
</comment>
<dbReference type="Proteomes" id="UP000593567">
    <property type="component" value="Unassembled WGS sequence"/>
</dbReference>
<evidence type="ECO:0000256" key="6">
    <source>
        <dbReference type="SAM" id="SignalP"/>
    </source>
</evidence>
<organism evidence="7 8">
    <name type="scientific">Bugula neritina</name>
    <name type="common">Brown bryozoan</name>
    <name type="synonym">Sertularia neritina</name>
    <dbReference type="NCBI Taxonomy" id="10212"/>
    <lineage>
        <taxon>Eukaryota</taxon>
        <taxon>Metazoa</taxon>
        <taxon>Spiralia</taxon>
        <taxon>Lophotrochozoa</taxon>
        <taxon>Bryozoa</taxon>
        <taxon>Gymnolaemata</taxon>
        <taxon>Cheilostomatida</taxon>
        <taxon>Flustrina</taxon>
        <taxon>Buguloidea</taxon>
        <taxon>Bugulidae</taxon>
        <taxon>Bugula</taxon>
    </lineage>
</organism>
<dbReference type="OrthoDB" id="5818554at2759"/>
<evidence type="ECO:0000256" key="2">
    <source>
        <dbReference type="ARBA" id="ARBA00022553"/>
    </source>
</evidence>
<dbReference type="EMBL" id="VXIV02002534">
    <property type="protein sequence ID" value="KAF6024777.1"/>
    <property type="molecule type" value="Genomic_DNA"/>
</dbReference>
<evidence type="ECO:0000256" key="3">
    <source>
        <dbReference type="PIRSR" id="PIRSR601952-1"/>
    </source>
</evidence>
<feature type="chain" id="PRO_5029843653" description="alkaline phosphatase" evidence="6">
    <location>
        <begin position="20"/>
        <end position="332"/>
    </location>
</feature>
<comment type="cofactor">
    <cofactor evidence="4">
        <name>Zn(2+)</name>
        <dbReference type="ChEBI" id="CHEBI:29105"/>
    </cofactor>
    <text evidence="4">Binds 2 Zn(2+) ions.</text>
</comment>
<reference evidence="7" key="1">
    <citation type="submission" date="2020-06" db="EMBL/GenBank/DDBJ databases">
        <title>Draft genome of Bugula neritina, a colonial animal packing powerful symbionts and potential medicines.</title>
        <authorList>
            <person name="Rayko M."/>
        </authorList>
    </citation>
    <scope>NUCLEOTIDE SEQUENCE [LARGE SCALE GENOMIC DNA]</scope>
    <source>
        <strain evidence="7">Kwan_BN1</strain>
    </source>
</reference>